<keyword evidence="1" id="KW-0732">Signal</keyword>
<feature type="chain" id="PRO_5030569971" evidence="1">
    <location>
        <begin position="25"/>
        <end position="210"/>
    </location>
</feature>
<gene>
    <name evidence="2" type="ORF">HHU12_00995</name>
</gene>
<protein>
    <submittedName>
        <fullName evidence="2">Uncharacterized protein</fullName>
    </submittedName>
</protein>
<dbReference type="RefSeq" id="WP_169654274.1">
    <property type="nucleotide sequence ID" value="NZ_JABANE010000002.1"/>
</dbReference>
<evidence type="ECO:0000313" key="3">
    <source>
        <dbReference type="Proteomes" id="UP000576082"/>
    </source>
</evidence>
<dbReference type="AlphaFoldDB" id="A0A7X9RS23"/>
<organism evidence="2 3">
    <name type="scientific">Flammeovirga aprica JL-4</name>
    <dbReference type="NCBI Taxonomy" id="694437"/>
    <lineage>
        <taxon>Bacteria</taxon>
        <taxon>Pseudomonadati</taxon>
        <taxon>Bacteroidota</taxon>
        <taxon>Cytophagia</taxon>
        <taxon>Cytophagales</taxon>
        <taxon>Flammeovirgaceae</taxon>
        <taxon>Flammeovirga</taxon>
    </lineage>
</organism>
<evidence type="ECO:0000256" key="1">
    <source>
        <dbReference type="SAM" id="SignalP"/>
    </source>
</evidence>
<proteinExistence type="predicted"/>
<keyword evidence="3" id="KW-1185">Reference proteome</keyword>
<reference evidence="2 3" key="1">
    <citation type="submission" date="2020-04" db="EMBL/GenBank/DDBJ databases">
        <title>Flammeovirga sp. SR4, a novel species isolated from seawater.</title>
        <authorList>
            <person name="Wang X."/>
        </authorList>
    </citation>
    <scope>NUCLEOTIDE SEQUENCE [LARGE SCALE GENOMIC DNA]</scope>
    <source>
        <strain evidence="2 3">ATCC 23126</strain>
    </source>
</reference>
<dbReference type="EMBL" id="JABANE010000002">
    <property type="protein sequence ID" value="NME66526.1"/>
    <property type="molecule type" value="Genomic_DNA"/>
</dbReference>
<feature type="signal peptide" evidence="1">
    <location>
        <begin position="1"/>
        <end position="24"/>
    </location>
</feature>
<name>A0A7X9RS23_9BACT</name>
<comment type="caution">
    <text evidence="2">The sequence shown here is derived from an EMBL/GenBank/DDBJ whole genome shotgun (WGS) entry which is preliminary data.</text>
</comment>
<dbReference type="Proteomes" id="UP000576082">
    <property type="component" value="Unassembled WGS sequence"/>
</dbReference>
<evidence type="ECO:0000313" key="2">
    <source>
        <dbReference type="EMBL" id="NME66526.1"/>
    </source>
</evidence>
<sequence length="210" mass="24894">MKTKATNKYLLLLVLFLAHLSSYGQNNLLKNPEVRFYGVDFTHASFIGRQGFQDPEDLQKNYLRKWNDLVLNEPNKYNIKKYFNKSQVHYDMKAVNKRNNLVDPNKLVIDSQEEHQKIREEDFNEIVNGLPTTENEELGMVLVVETFNKLSSKGTTWSVLFNTKTKEILYRQYHMSDPSGFGVRNYWGFTLYRTLRYTGKDFFFYLRKNS</sequence>
<accession>A0A7X9RS23</accession>